<feature type="binding site" evidence="12">
    <location>
        <position position="74"/>
    </location>
    <ligand>
        <name>[4Fe-4S] cluster</name>
        <dbReference type="ChEBI" id="CHEBI:49883"/>
    </ligand>
</feature>
<comment type="PTM">
    <text evidence="12">Upon Fe-S cluster removal intramolecular disulfide bonds are formed.</text>
</comment>
<dbReference type="PROSITE" id="PS51674">
    <property type="entry name" value="4FE4S_WBL"/>
    <property type="match status" value="1"/>
</dbReference>
<evidence type="ECO:0000256" key="6">
    <source>
        <dbReference type="ARBA" id="ARBA00023004"/>
    </source>
</evidence>
<dbReference type="OrthoDB" id="4954884at2"/>
<evidence type="ECO:0000256" key="10">
    <source>
        <dbReference type="ARBA" id="ARBA00023157"/>
    </source>
</evidence>
<keyword evidence="15" id="KW-1185">Reference proteome</keyword>
<evidence type="ECO:0000256" key="5">
    <source>
        <dbReference type="ARBA" id="ARBA00022723"/>
    </source>
</evidence>
<dbReference type="GO" id="GO:0051539">
    <property type="term" value="F:4 iron, 4 sulfur cluster binding"/>
    <property type="evidence" value="ECO:0007669"/>
    <property type="project" value="UniProtKB-UniRule"/>
</dbReference>
<dbReference type="InterPro" id="IPR034768">
    <property type="entry name" value="4FE4S_WBL"/>
</dbReference>
<comment type="subcellular location">
    <subcellularLocation>
        <location evidence="1 12">Cytoplasm</location>
    </subcellularLocation>
</comment>
<organism evidence="14 15">
    <name type="scientific">Gordonia iterans</name>
    <dbReference type="NCBI Taxonomy" id="1004901"/>
    <lineage>
        <taxon>Bacteria</taxon>
        <taxon>Bacillati</taxon>
        <taxon>Actinomycetota</taxon>
        <taxon>Actinomycetes</taxon>
        <taxon>Mycobacteriales</taxon>
        <taxon>Gordoniaceae</taxon>
        <taxon>Gordonia</taxon>
    </lineage>
</organism>
<evidence type="ECO:0000256" key="11">
    <source>
        <dbReference type="ARBA" id="ARBA00023163"/>
    </source>
</evidence>
<keyword evidence="4 12" id="KW-0963">Cytoplasm</keyword>
<dbReference type="GO" id="GO:0047134">
    <property type="term" value="F:protein-disulfide reductase [NAD(P)H] activity"/>
    <property type="evidence" value="ECO:0007669"/>
    <property type="project" value="TreeGrafter"/>
</dbReference>
<dbReference type="AlphaFoldDB" id="A0A2S0KE97"/>
<name>A0A2S0KE97_9ACTN</name>
<keyword evidence="11 12" id="KW-0804">Transcription</keyword>
<keyword evidence="10 12" id="KW-1015">Disulfide bond</keyword>
<evidence type="ECO:0000256" key="12">
    <source>
        <dbReference type="HAMAP-Rule" id="MF_01479"/>
    </source>
</evidence>
<evidence type="ECO:0000256" key="4">
    <source>
        <dbReference type="ARBA" id="ARBA00022490"/>
    </source>
</evidence>
<dbReference type="PANTHER" id="PTHR38839">
    <property type="entry name" value="TRANSCRIPTIONAL REGULATOR WHID-RELATED"/>
    <property type="match status" value="1"/>
</dbReference>
<feature type="binding site" evidence="12">
    <location>
        <position position="83"/>
    </location>
    <ligand>
        <name>[4Fe-4S] cluster</name>
        <dbReference type="ChEBI" id="CHEBI:49883"/>
    </ligand>
</feature>
<dbReference type="HAMAP" id="MF_01479">
    <property type="entry name" value="WhiB"/>
    <property type="match status" value="1"/>
</dbReference>
<dbReference type="GO" id="GO:0003677">
    <property type="term" value="F:DNA binding"/>
    <property type="evidence" value="ECO:0007669"/>
    <property type="project" value="UniProtKB-UniRule"/>
</dbReference>
<keyword evidence="5 12" id="KW-0479">Metal-binding</keyword>
<evidence type="ECO:0000313" key="14">
    <source>
        <dbReference type="EMBL" id="AVL99973.1"/>
    </source>
</evidence>
<evidence type="ECO:0000256" key="2">
    <source>
        <dbReference type="ARBA" id="ARBA00006597"/>
    </source>
</evidence>
<dbReference type="Pfam" id="PF02467">
    <property type="entry name" value="Whib"/>
    <property type="match status" value="1"/>
</dbReference>
<evidence type="ECO:0000313" key="15">
    <source>
        <dbReference type="Proteomes" id="UP000239814"/>
    </source>
</evidence>
<comment type="similarity">
    <text evidence="2 12">Belongs to the WhiB family.</text>
</comment>
<comment type="function">
    <text evidence="12">Acts as a transcriptional regulator. Probably redox-responsive. The apo- but not holo-form probably binds DNA.</text>
</comment>
<sequence length="119" mass="13618">MQASGSPEDHWRTTENRECAVTITADRLPGPNADFWDWQRLGDCRGLDSSVFFHPEGERGHARMQRERRAKQICASCPVIEQCRSHALAVDEVYGIWGGLTEHDRHLLRRRRPAHSLAS</sequence>
<dbReference type="GO" id="GO:0035731">
    <property type="term" value="F:dinitrosyl-iron complex binding"/>
    <property type="evidence" value="ECO:0007669"/>
    <property type="project" value="UniProtKB-UniRule"/>
</dbReference>
<evidence type="ECO:0000256" key="7">
    <source>
        <dbReference type="ARBA" id="ARBA00023014"/>
    </source>
</evidence>
<evidence type="ECO:0000256" key="3">
    <source>
        <dbReference type="ARBA" id="ARBA00022485"/>
    </source>
</evidence>
<dbReference type="EMBL" id="CP027433">
    <property type="protein sequence ID" value="AVL99973.1"/>
    <property type="molecule type" value="Genomic_DNA"/>
</dbReference>
<keyword evidence="3 12" id="KW-0004">4Fe-4S</keyword>
<keyword evidence="7 12" id="KW-0411">Iron-sulfur</keyword>
<feature type="domain" description="4Fe-4S Wbl-type" evidence="13">
    <location>
        <begin position="43"/>
        <end position="107"/>
    </location>
</feature>
<dbReference type="KEGG" id="git:C6V83_06515"/>
<dbReference type="PANTHER" id="PTHR38839:SF5">
    <property type="entry name" value="TRANSCRIPTIONAL REGULATOR WHID"/>
    <property type="match status" value="1"/>
</dbReference>
<dbReference type="GO" id="GO:0005737">
    <property type="term" value="C:cytoplasm"/>
    <property type="evidence" value="ECO:0007669"/>
    <property type="project" value="UniProtKB-SubCell"/>
</dbReference>
<feature type="binding site" evidence="12">
    <location>
        <position position="44"/>
    </location>
    <ligand>
        <name>[4Fe-4S] cluster</name>
        <dbReference type="ChEBI" id="CHEBI:49883"/>
    </ligand>
</feature>
<dbReference type="GO" id="GO:0046872">
    <property type="term" value="F:metal ion binding"/>
    <property type="evidence" value="ECO:0007669"/>
    <property type="project" value="UniProtKB-KW"/>
</dbReference>
<keyword evidence="6 12" id="KW-0408">Iron</keyword>
<dbReference type="Proteomes" id="UP000239814">
    <property type="component" value="Chromosome"/>
</dbReference>
<comment type="PTM">
    <text evidence="12">The Fe-S cluster can be nitrosylated by nitric oxide (NO).</text>
</comment>
<evidence type="ECO:0000256" key="1">
    <source>
        <dbReference type="ARBA" id="ARBA00004496"/>
    </source>
</evidence>
<feature type="binding site" evidence="12">
    <location>
        <position position="77"/>
    </location>
    <ligand>
        <name>[4Fe-4S] cluster</name>
        <dbReference type="ChEBI" id="CHEBI:49883"/>
    </ligand>
</feature>
<proteinExistence type="inferred from homology"/>
<evidence type="ECO:0000256" key="8">
    <source>
        <dbReference type="ARBA" id="ARBA00023015"/>
    </source>
</evidence>
<protein>
    <recommendedName>
        <fullName evidence="12">Transcriptional regulator WhiB</fullName>
    </recommendedName>
</protein>
<comment type="cofactor">
    <cofactor evidence="12">
        <name>[4Fe-4S] cluster</name>
        <dbReference type="ChEBI" id="CHEBI:49883"/>
    </cofactor>
    <text evidence="12">Binds 1 [4Fe-4S] cluster per subunit. Following nitrosylation of the [4Fe-4S] cluster binds 1 [4Fe-8(NO)] cluster per subunit.</text>
</comment>
<evidence type="ECO:0000256" key="9">
    <source>
        <dbReference type="ARBA" id="ARBA00023125"/>
    </source>
</evidence>
<evidence type="ECO:0000259" key="13">
    <source>
        <dbReference type="PROSITE" id="PS51674"/>
    </source>
</evidence>
<keyword evidence="9 12" id="KW-0238">DNA-binding</keyword>
<dbReference type="GO" id="GO:0045454">
    <property type="term" value="P:cell redox homeostasis"/>
    <property type="evidence" value="ECO:0007669"/>
    <property type="project" value="TreeGrafter"/>
</dbReference>
<dbReference type="GO" id="GO:0045892">
    <property type="term" value="P:negative regulation of DNA-templated transcription"/>
    <property type="evidence" value="ECO:0007669"/>
    <property type="project" value="TreeGrafter"/>
</dbReference>
<dbReference type="InterPro" id="IPR003482">
    <property type="entry name" value="Whib"/>
</dbReference>
<reference evidence="14 15" key="1">
    <citation type="submission" date="2018-03" db="EMBL/GenBank/DDBJ databases">
        <title>Characteristics and genome of n-alkane degrading marine bacteria Gordonia iterans isolated from crude oil contaminated in Tae-an, South Korea.</title>
        <authorList>
            <person name="Lee S.-S."/>
            <person name="Kim H."/>
        </authorList>
    </citation>
    <scope>NUCLEOTIDE SEQUENCE [LARGE SCALE GENOMIC DNA]</scope>
    <source>
        <strain evidence="14 15">Co17</strain>
    </source>
</reference>
<keyword evidence="8 12" id="KW-0805">Transcription regulation</keyword>
<accession>A0A2S0KE97</accession>
<gene>
    <name evidence="12" type="primary">whiB</name>
    <name evidence="14" type="ORF">C6V83_06515</name>
</gene>